<dbReference type="Pfam" id="PF02862">
    <property type="entry name" value="DDHD"/>
    <property type="match status" value="1"/>
</dbReference>
<dbReference type="GO" id="GO:0046872">
    <property type="term" value="F:metal ion binding"/>
    <property type="evidence" value="ECO:0007669"/>
    <property type="project" value="InterPro"/>
</dbReference>
<dbReference type="PROSITE" id="PS51043">
    <property type="entry name" value="DDHD"/>
    <property type="match status" value="1"/>
</dbReference>
<proteinExistence type="inferred from homology"/>
<dbReference type="AlphaFoldDB" id="T1HB26"/>
<sequence length="723" mass="81469">MFNSMNGNKSFSLANIIEEQLSNISLGGSQLNLETDNNVLTLEETQNYPSASNESPRRNSTFNGKEEIPLLLSQDVDKVVDILLPSEVRWFYKEMTSKTWIPFGGYDTLNIETAFRNLPIEIRHTFKKYSPKLENISAFAEDEAKGDASSTFPKILVMGGLYEVVLVQRSCSSIYWPGEEFVVTRGSWFYEASWQPLEEETAETMEDVHLSLFLGKKSSEFPLDSHTKALRTEVFNEFNVDWYSPNEVYVYSQATPSKIVRSFTQKLGYFQRSTGSRVLRGYKVSATDSDKQNDISHLVFVVHGIGQKMNIGAQIFRNTSSIRERVSYLKEKYFPESAGRVEFFPVEWRNNLILDGGMVDSITPPHVKMLRQVLNTSAMDIMYYTSPIYCGEIQAGLVTEMNRLYSMFCQRNPSIKPKVSVIAHSLGAVIVYDIVTGWLPMGTNNDGILVPGKSRLDFELDNFFCLGSPLSVFLALRVPKGQHGYHLFPPTLCNRLYNIFHLTDPVAYRLEPLIVKDYARIAPLSLHPYNAVRPIPYSEMPLELSDLEQSAYVAASSAGDPLSTTSPAETPSKERTWSIWNLVRVGKSQESGSPHHKDSPTQGLEHRLDYVLTSGAAGPLVVRSVLISHTAYWSNYDVAFFVLTRIFPELEIQAYLAGGLHSSSSLLPPNEEKKDEKPIIGKEEHEGKDGFKGVMCRRMANSGNRRRISQGEGTDNDRYTAIL</sequence>
<dbReference type="InterPro" id="IPR058055">
    <property type="entry name" value="PA-PLA1"/>
</dbReference>
<dbReference type="VEuPathDB" id="VectorBase:RPRC001232"/>
<accession>T1HB26</accession>
<comment type="similarity">
    <text evidence="1">Belongs to the PA-PLA1 family.</text>
</comment>
<keyword evidence="4" id="KW-1185">Reference proteome</keyword>
<evidence type="ECO:0000256" key="2">
    <source>
        <dbReference type="SAM" id="MobiDB-lite"/>
    </source>
</evidence>
<dbReference type="STRING" id="13249.T1HB26"/>
<organism evidence="3 4">
    <name type="scientific">Rhodnius prolixus</name>
    <name type="common">Triatomid bug</name>
    <dbReference type="NCBI Taxonomy" id="13249"/>
    <lineage>
        <taxon>Eukaryota</taxon>
        <taxon>Metazoa</taxon>
        <taxon>Ecdysozoa</taxon>
        <taxon>Arthropoda</taxon>
        <taxon>Hexapoda</taxon>
        <taxon>Insecta</taxon>
        <taxon>Pterygota</taxon>
        <taxon>Neoptera</taxon>
        <taxon>Paraneoptera</taxon>
        <taxon>Hemiptera</taxon>
        <taxon>Heteroptera</taxon>
        <taxon>Panheteroptera</taxon>
        <taxon>Cimicomorpha</taxon>
        <taxon>Reduviidae</taxon>
        <taxon>Triatominae</taxon>
        <taxon>Rhodnius</taxon>
    </lineage>
</organism>
<dbReference type="EnsemblMetazoa" id="RPRC001232-RA">
    <property type="protein sequence ID" value="RPRC001232-PA"/>
    <property type="gene ID" value="RPRC001232"/>
</dbReference>
<dbReference type="EMBL" id="ACPB03016005">
    <property type="status" value="NOT_ANNOTATED_CDS"/>
    <property type="molecule type" value="Genomic_DNA"/>
</dbReference>
<dbReference type="Proteomes" id="UP000015103">
    <property type="component" value="Unassembled WGS sequence"/>
</dbReference>
<dbReference type="OMA" id="XSSSGTR"/>
<name>T1HB26_RHOPR</name>
<dbReference type="InterPro" id="IPR004177">
    <property type="entry name" value="DDHD_dom"/>
</dbReference>
<dbReference type="HOGENOM" id="CLU_006932_2_0_1"/>
<dbReference type="SMART" id="SM01127">
    <property type="entry name" value="DDHD"/>
    <property type="match status" value="1"/>
</dbReference>
<feature type="compositionally biased region" description="Basic and acidic residues" evidence="2">
    <location>
        <begin position="670"/>
        <end position="691"/>
    </location>
</feature>
<feature type="region of interest" description="Disordered" evidence="2">
    <location>
        <begin position="663"/>
        <end position="723"/>
    </location>
</feature>
<dbReference type="InParanoid" id="T1HB26"/>
<reference evidence="3" key="1">
    <citation type="submission" date="2015-05" db="UniProtKB">
        <authorList>
            <consortium name="EnsemblMetazoa"/>
        </authorList>
    </citation>
    <scope>IDENTIFICATION</scope>
</reference>
<evidence type="ECO:0000256" key="1">
    <source>
        <dbReference type="ARBA" id="ARBA00038464"/>
    </source>
</evidence>
<dbReference type="GO" id="GO:0004620">
    <property type="term" value="F:phospholipase activity"/>
    <property type="evidence" value="ECO:0007669"/>
    <property type="project" value="TreeGrafter"/>
</dbReference>
<dbReference type="eggNOG" id="KOG2308">
    <property type="taxonomic scope" value="Eukaryota"/>
</dbReference>
<dbReference type="PANTHER" id="PTHR23509:SF48">
    <property type="entry name" value="INTRACELLULAR PHOSPHOLIPASE A1"/>
    <property type="match status" value="1"/>
</dbReference>
<evidence type="ECO:0000313" key="4">
    <source>
        <dbReference type="Proteomes" id="UP000015103"/>
    </source>
</evidence>
<protein>
    <submittedName>
        <fullName evidence="3">DDHD domain-containing protein</fullName>
    </submittedName>
</protein>
<evidence type="ECO:0000313" key="3">
    <source>
        <dbReference type="EnsemblMetazoa" id="RPRC001232-PA"/>
    </source>
</evidence>
<dbReference type="PANTHER" id="PTHR23509">
    <property type="entry name" value="PA-PL1 PHOSPHOLIPASE FAMILY"/>
    <property type="match status" value="1"/>
</dbReference>
<dbReference type="GO" id="GO:0005737">
    <property type="term" value="C:cytoplasm"/>
    <property type="evidence" value="ECO:0007669"/>
    <property type="project" value="TreeGrafter"/>
</dbReference>